<dbReference type="EMBL" id="RWGY01000011">
    <property type="protein sequence ID" value="TVU33098.1"/>
    <property type="molecule type" value="Genomic_DNA"/>
</dbReference>
<gene>
    <name evidence="2" type="ORF">EJB05_24883</name>
</gene>
<evidence type="ECO:0000256" key="1">
    <source>
        <dbReference type="SAM" id="MobiDB-lite"/>
    </source>
</evidence>
<protein>
    <submittedName>
        <fullName evidence="2">Uncharacterized protein</fullName>
    </submittedName>
</protein>
<dbReference type="AlphaFoldDB" id="A0A5J9VBQ9"/>
<feature type="compositionally biased region" description="Basic and acidic residues" evidence="1">
    <location>
        <begin position="132"/>
        <end position="153"/>
    </location>
</feature>
<accession>A0A5J9VBQ9</accession>
<feature type="region of interest" description="Disordered" evidence="1">
    <location>
        <begin position="61"/>
        <end position="153"/>
    </location>
</feature>
<sequence length="274" mass="29111">MRCGTRILKPAVGVEYGEEDEVVEELVARYRARVELLGVVEDAGGDVGEVRRQLGVVAAHEEGREPDGVEEQVLDQPRPDGLARERVELEGEPLERLGRASSPMALLGGAPPNSAVQAPPQEAVGLDGVEQGGKRRAERRRDVVHPRGGEPDHDALELGVAGVAGVEEGERAVAAEERERRHVRAVERVGLVDLGVVEQDAEAARVEEGHHAGVAGDEGARWHVDAQHGGAAVAGDAAAKELLRALEVVVVQAVAQRREEGHAVASQDLADREA</sequence>
<evidence type="ECO:0000313" key="3">
    <source>
        <dbReference type="Proteomes" id="UP000324897"/>
    </source>
</evidence>
<evidence type="ECO:0000313" key="2">
    <source>
        <dbReference type="EMBL" id="TVU33098.1"/>
    </source>
</evidence>
<reference evidence="2 3" key="1">
    <citation type="journal article" date="2019" name="Sci. Rep.">
        <title>A high-quality genome of Eragrostis curvula grass provides insights into Poaceae evolution and supports new strategies to enhance forage quality.</title>
        <authorList>
            <person name="Carballo J."/>
            <person name="Santos B.A.C.M."/>
            <person name="Zappacosta D."/>
            <person name="Garbus I."/>
            <person name="Selva J.P."/>
            <person name="Gallo C.A."/>
            <person name="Diaz A."/>
            <person name="Albertini E."/>
            <person name="Caccamo M."/>
            <person name="Echenique V."/>
        </authorList>
    </citation>
    <scope>NUCLEOTIDE SEQUENCE [LARGE SCALE GENOMIC DNA]</scope>
    <source>
        <strain evidence="3">cv. Victoria</strain>
        <tissue evidence="2">Leaf</tissue>
    </source>
</reference>
<organism evidence="2 3">
    <name type="scientific">Eragrostis curvula</name>
    <name type="common">weeping love grass</name>
    <dbReference type="NCBI Taxonomy" id="38414"/>
    <lineage>
        <taxon>Eukaryota</taxon>
        <taxon>Viridiplantae</taxon>
        <taxon>Streptophyta</taxon>
        <taxon>Embryophyta</taxon>
        <taxon>Tracheophyta</taxon>
        <taxon>Spermatophyta</taxon>
        <taxon>Magnoliopsida</taxon>
        <taxon>Liliopsida</taxon>
        <taxon>Poales</taxon>
        <taxon>Poaceae</taxon>
        <taxon>PACMAD clade</taxon>
        <taxon>Chloridoideae</taxon>
        <taxon>Eragrostideae</taxon>
        <taxon>Eragrostidinae</taxon>
        <taxon>Eragrostis</taxon>
    </lineage>
</organism>
<proteinExistence type="predicted"/>
<name>A0A5J9VBQ9_9POAL</name>
<dbReference type="Gramene" id="TVU33098">
    <property type="protein sequence ID" value="TVU33098"/>
    <property type="gene ID" value="EJB05_24883"/>
</dbReference>
<feature type="compositionally biased region" description="Basic and acidic residues" evidence="1">
    <location>
        <begin position="77"/>
        <end position="98"/>
    </location>
</feature>
<dbReference type="Proteomes" id="UP000324897">
    <property type="component" value="Chromosome 1"/>
</dbReference>
<keyword evidence="3" id="KW-1185">Reference proteome</keyword>
<comment type="caution">
    <text evidence="2">The sequence shown here is derived from an EMBL/GenBank/DDBJ whole genome shotgun (WGS) entry which is preliminary data.</text>
</comment>